<evidence type="ECO:0000256" key="1">
    <source>
        <dbReference type="SAM" id="Coils"/>
    </source>
</evidence>
<comment type="caution">
    <text evidence="3">The sequence shown here is derived from an EMBL/GenBank/DDBJ whole genome shotgun (WGS) entry which is preliminary data.</text>
</comment>
<feature type="coiled-coil region" evidence="1">
    <location>
        <begin position="199"/>
        <end position="230"/>
    </location>
</feature>
<evidence type="ECO:0000256" key="2">
    <source>
        <dbReference type="SAM" id="Phobius"/>
    </source>
</evidence>
<keyword evidence="1" id="KW-0175">Coiled coil</keyword>
<dbReference type="EMBL" id="LAZR01046243">
    <property type="protein sequence ID" value="KKK96992.1"/>
    <property type="molecule type" value="Genomic_DNA"/>
</dbReference>
<feature type="non-terminal residue" evidence="3">
    <location>
        <position position="1"/>
    </location>
</feature>
<accession>A0A0F8ZSZ8</accession>
<feature type="transmembrane region" description="Helical" evidence="2">
    <location>
        <begin position="90"/>
        <end position="112"/>
    </location>
</feature>
<proteinExistence type="predicted"/>
<reference evidence="3" key="1">
    <citation type="journal article" date="2015" name="Nature">
        <title>Complex archaea that bridge the gap between prokaryotes and eukaryotes.</title>
        <authorList>
            <person name="Spang A."/>
            <person name="Saw J.H."/>
            <person name="Jorgensen S.L."/>
            <person name="Zaremba-Niedzwiedzka K."/>
            <person name="Martijn J."/>
            <person name="Lind A.E."/>
            <person name="van Eijk R."/>
            <person name="Schleper C."/>
            <person name="Guy L."/>
            <person name="Ettema T.J."/>
        </authorList>
    </citation>
    <scope>NUCLEOTIDE SEQUENCE</scope>
</reference>
<dbReference type="AlphaFoldDB" id="A0A0F8ZSZ8"/>
<feature type="transmembrane region" description="Helical" evidence="2">
    <location>
        <begin position="52"/>
        <end position="69"/>
    </location>
</feature>
<protein>
    <submittedName>
        <fullName evidence="3">Uncharacterized protein</fullName>
    </submittedName>
</protein>
<keyword evidence="2" id="KW-1133">Transmembrane helix</keyword>
<name>A0A0F8ZSZ8_9ZZZZ</name>
<gene>
    <name evidence="3" type="ORF">LCGC14_2657220</name>
</gene>
<feature type="transmembrane region" description="Helical" evidence="2">
    <location>
        <begin position="118"/>
        <end position="136"/>
    </location>
</feature>
<organism evidence="3">
    <name type="scientific">marine sediment metagenome</name>
    <dbReference type="NCBI Taxonomy" id="412755"/>
    <lineage>
        <taxon>unclassified sequences</taxon>
        <taxon>metagenomes</taxon>
        <taxon>ecological metagenomes</taxon>
    </lineage>
</organism>
<feature type="transmembrane region" description="Helical" evidence="2">
    <location>
        <begin position="26"/>
        <end position="46"/>
    </location>
</feature>
<feature type="transmembrane region" description="Helical" evidence="2">
    <location>
        <begin position="297"/>
        <end position="320"/>
    </location>
</feature>
<keyword evidence="2" id="KW-0472">Membrane</keyword>
<evidence type="ECO:0000313" key="3">
    <source>
        <dbReference type="EMBL" id="KKK96992.1"/>
    </source>
</evidence>
<keyword evidence="2" id="KW-0812">Transmembrane</keyword>
<sequence length="400" mass="45279">QKAKDYLNAIQLLKSNLFLESNLNDIINTALFILMTLTMIHAPWFATLQGCLAYPTGALLIASGVYQLGESIVSMINNRKIKDNKEMIISTLNILCSCAVITMGLLTAIGLINSPINIAVMAIFGGLMVTVNAYNLKKSYDQYKEIKKIDVTNAEAIFNFLKNKLSLNTDEIKSLKAKIDTMSKEEIIEWIEKNYKNFEKEQAEIFKQLKEKLEVAKERAEAEILKDIRKIMLFEEIKNGTESKIERFGSIVTKETLIKTLEDLDKYKKDSKANEKNLIDLFATIKKETKAKTIAEIIKFLVINIPLMVVPFLNIANLINVNLYDYLMAAGLFSNIAVNITPRYRNIPPAMIKKVLDINAALKTKEYLKYKKLISKNSKKADDETTEKVKIVATKEKIAA</sequence>